<dbReference type="PANTHER" id="PTHR43725:SF53">
    <property type="entry name" value="UDP-ARABINOSE 4-EPIMERASE 1"/>
    <property type="match status" value="1"/>
</dbReference>
<dbReference type="UniPathway" id="UPA00214"/>
<evidence type="ECO:0000256" key="7">
    <source>
        <dbReference type="ARBA" id="ARBA00023027"/>
    </source>
</evidence>
<protein>
    <recommendedName>
        <fullName evidence="6 10">UDP-glucose 4-epimerase</fullName>
        <ecNumber evidence="5 10">5.1.3.2</ecNumber>
    </recommendedName>
</protein>
<dbReference type="InterPro" id="IPR036291">
    <property type="entry name" value="NAD(P)-bd_dom_sf"/>
</dbReference>
<comment type="cofactor">
    <cofactor evidence="2 10">
        <name>NAD(+)</name>
        <dbReference type="ChEBI" id="CHEBI:57540"/>
    </cofactor>
</comment>
<evidence type="ECO:0000256" key="9">
    <source>
        <dbReference type="ARBA" id="ARBA00023277"/>
    </source>
</evidence>
<gene>
    <name evidence="12" type="primary">galE</name>
    <name evidence="12" type="ORF">COY32_00060</name>
</gene>
<dbReference type="Gene3D" id="3.90.25.10">
    <property type="entry name" value="UDP-galactose 4-epimerase, domain 1"/>
    <property type="match status" value="1"/>
</dbReference>
<dbReference type="AlphaFoldDB" id="A0A2M7TMA6"/>
<evidence type="ECO:0000313" key="12">
    <source>
        <dbReference type="EMBL" id="PIZ48329.1"/>
    </source>
</evidence>
<evidence type="ECO:0000256" key="5">
    <source>
        <dbReference type="ARBA" id="ARBA00013189"/>
    </source>
</evidence>
<dbReference type="SUPFAM" id="SSF51735">
    <property type="entry name" value="NAD(P)-binding Rossmann-fold domains"/>
    <property type="match status" value="1"/>
</dbReference>
<keyword evidence="9 10" id="KW-0119">Carbohydrate metabolism</keyword>
<dbReference type="InterPro" id="IPR005886">
    <property type="entry name" value="UDP_G4E"/>
</dbReference>
<dbReference type="Proteomes" id="UP000228920">
    <property type="component" value="Unassembled WGS sequence"/>
</dbReference>
<comment type="subunit">
    <text evidence="10">Homodimer.</text>
</comment>
<evidence type="ECO:0000256" key="6">
    <source>
        <dbReference type="ARBA" id="ARBA00018569"/>
    </source>
</evidence>
<evidence type="ECO:0000256" key="8">
    <source>
        <dbReference type="ARBA" id="ARBA00023235"/>
    </source>
</evidence>
<comment type="similarity">
    <text evidence="4 10">Belongs to the NAD(P)-dependent epimerase/dehydratase family.</text>
</comment>
<dbReference type="Gene3D" id="3.40.50.720">
    <property type="entry name" value="NAD(P)-binding Rossmann-like Domain"/>
    <property type="match status" value="1"/>
</dbReference>
<evidence type="ECO:0000259" key="11">
    <source>
        <dbReference type="Pfam" id="PF01370"/>
    </source>
</evidence>
<comment type="pathway">
    <text evidence="3 10">Carbohydrate metabolism; galactose metabolism.</text>
</comment>
<comment type="caution">
    <text evidence="12">The sequence shown here is derived from an EMBL/GenBank/DDBJ whole genome shotgun (WGS) entry which is preliminary data.</text>
</comment>
<name>A0A2M7TMA6_UNCKA</name>
<dbReference type="PANTHER" id="PTHR43725">
    <property type="entry name" value="UDP-GLUCOSE 4-EPIMERASE"/>
    <property type="match status" value="1"/>
</dbReference>
<dbReference type="NCBIfam" id="TIGR01179">
    <property type="entry name" value="galE"/>
    <property type="match status" value="1"/>
</dbReference>
<dbReference type="Pfam" id="PF01370">
    <property type="entry name" value="Epimerase"/>
    <property type="match status" value="1"/>
</dbReference>
<evidence type="ECO:0000256" key="1">
    <source>
        <dbReference type="ARBA" id="ARBA00000083"/>
    </source>
</evidence>
<proteinExistence type="inferred from homology"/>
<sequence>MIVNISARISKMQKILVTGGAGYIGSITSRLLFQAGYTPIIFDSFANGNEWAVKDFEIINGDLRNISEISDAISKTKPDAVIHFAALKAAGESMEVPQDYYENNVGGSINLFKAMVEHGVKKIVFSSTAAVYGTPEVFEVAEEYPQKPDNAYGHSKLMVEQILDWFAKLGKIDSIRLRYFNVAGATPDGVLGEVGKKVLNLIPILMEAAVGKRENFTMYGDDFETPDGTCIRDYIHVCDLSRAHILALKKLFEFEGTEYYNVGVGKGYSVKEVVAAMKKVSGVDFSVEVGPQRAGDPAAYFANNSKISNELGWSSEFTLEDIVKHAWEWEQNGKQKNI</sequence>
<dbReference type="GO" id="GO:0003978">
    <property type="term" value="F:UDP-glucose 4-epimerase activity"/>
    <property type="evidence" value="ECO:0007669"/>
    <property type="project" value="UniProtKB-UniRule"/>
</dbReference>
<dbReference type="CDD" id="cd05247">
    <property type="entry name" value="UDP_G4E_1_SDR_e"/>
    <property type="match status" value="1"/>
</dbReference>
<dbReference type="EC" id="5.1.3.2" evidence="5 10"/>
<dbReference type="EMBL" id="PFNL01000002">
    <property type="protein sequence ID" value="PIZ48329.1"/>
    <property type="molecule type" value="Genomic_DNA"/>
</dbReference>
<reference evidence="13" key="1">
    <citation type="submission" date="2017-09" db="EMBL/GenBank/DDBJ databases">
        <title>Depth-based differentiation of microbial function through sediment-hosted aquifers and enrichment of novel symbionts in the deep terrestrial subsurface.</title>
        <authorList>
            <person name="Probst A.J."/>
            <person name="Ladd B."/>
            <person name="Jarett J.K."/>
            <person name="Geller-Mcgrath D.E."/>
            <person name="Sieber C.M.K."/>
            <person name="Emerson J.B."/>
            <person name="Anantharaman K."/>
            <person name="Thomas B.C."/>
            <person name="Malmstrom R."/>
            <person name="Stieglmeier M."/>
            <person name="Klingl A."/>
            <person name="Woyke T."/>
            <person name="Ryan C.M."/>
            <person name="Banfield J.F."/>
        </authorList>
    </citation>
    <scope>NUCLEOTIDE SEQUENCE [LARGE SCALE GENOMIC DNA]</scope>
</reference>
<dbReference type="GO" id="GO:0033499">
    <property type="term" value="P:galactose catabolic process via UDP-galactose, Leloir pathway"/>
    <property type="evidence" value="ECO:0007669"/>
    <property type="project" value="TreeGrafter"/>
</dbReference>
<dbReference type="InterPro" id="IPR001509">
    <property type="entry name" value="Epimerase_deHydtase"/>
</dbReference>
<keyword evidence="7 10" id="KW-0520">NAD</keyword>
<keyword evidence="8 10" id="KW-0413">Isomerase</keyword>
<feature type="domain" description="NAD-dependent epimerase/dehydratase" evidence="11">
    <location>
        <begin position="15"/>
        <end position="263"/>
    </location>
</feature>
<evidence type="ECO:0000256" key="3">
    <source>
        <dbReference type="ARBA" id="ARBA00004947"/>
    </source>
</evidence>
<organism evidence="12 13">
    <name type="scientific">candidate division WWE3 bacterium CG_4_10_14_0_2_um_filter_41_14</name>
    <dbReference type="NCBI Taxonomy" id="1975072"/>
    <lineage>
        <taxon>Bacteria</taxon>
        <taxon>Katanobacteria</taxon>
    </lineage>
</organism>
<evidence type="ECO:0000313" key="13">
    <source>
        <dbReference type="Proteomes" id="UP000228920"/>
    </source>
</evidence>
<comment type="catalytic activity">
    <reaction evidence="1 10">
        <text>UDP-alpha-D-glucose = UDP-alpha-D-galactose</text>
        <dbReference type="Rhea" id="RHEA:22168"/>
        <dbReference type="ChEBI" id="CHEBI:58885"/>
        <dbReference type="ChEBI" id="CHEBI:66914"/>
        <dbReference type="EC" id="5.1.3.2"/>
    </reaction>
</comment>
<evidence type="ECO:0000256" key="2">
    <source>
        <dbReference type="ARBA" id="ARBA00001911"/>
    </source>
</evidence>
<evidence type="ECO:0000256" key="10">
    <source>
        <dbReference type="RuleBase" id="RU366046"/>
    </source>
</evidence>
<evidence type="ECO:0000256" key="4">
    <source>
        <dbReference type="ARBA" id="ARBA00007637"/>
    </source>
</evidence>
<accession>A0A2M7TMA6</accession>